<gene>
    <name evidence="3" type="ORF">K7K07_19735</name>
    <name evidence="2" type="ORF">SAMN05216230_102588</name>
    <name evidence="1" type="ORF">V0R55_17050</name>
</gene>
<dbReference type="EMBL" id="JAZDQQ010000014">
    <property type="protein sequence ID" value="MEE1881869.1"/>
    <property type="molecule type" value="Genomic_DNA"/>
</dbReference>
<organism evidence="2 4">
    <name type="scientific">Pseudomonas soli</name>
    <dbReference type="NCBI Taxonomy" id="1306993"/>
    <lineage>
        <taxon>Bacteria</taxon>
        <taxon>Pseudomonadati</taxon>
        <taxon>Pseudomonadota</taxon>
        <taxon>Gammaproteobacteria</taxon>
        <taxon>Pseudomonadales</taxon>
        <taxon>Pseudomonadaceae</taxon>
        <taxon>Pseudomonas</taxon>
    </lineage>
</organism>
<evidence type="ECO:0000313" key="5">
    <source>
        <dbReference type="Proteomes" id="UP001329505"/>
    </source>
</evidence>
<dbReference type="EMBL" id="CP083803">
    <property type="protein sequence ID" value="UXZ44282.1"/>
    <property type="molecule type" value="Genomic_DNA"/>
</dbReference>
<dbReference type="EMBL" id="FOEQ01000002">
    <property type="protein sequence ID" value="SEQ38795.1"/>
    <property type="molecule type" value="Genomic_DNA"/>
</dbReference>
<reference evidence="1 5" key="3">
    <citation type="submission" date="2024-01" db="EMBL/GenBank/DDBJ databases">
        <title>Unpublished Manusciprt.</title>
        <authorList>
            <person name="Duman M."/>
            <person name="Valdes E.G."/>
            <person name="Ajmi N."/>
            <person name="Altun S."/>
            <person name="Saticioglu I.B."/>
        </authorList>
    </citation>
    <scope>NUCLEOTIDE SEQUENCE [LARGE SCALE GENOMIC DNA]</scope>
    <source>
        <strain evidence="1 5">139P</strain>
    </source>
</reference>
<keyword evidence="5" id="KW-1185">Reference proteome</keyword>
<sequence length="78" mass="8939">MKAWEVSFADQKGEPQTLLLNAEQCPSEEDAARAIRSRLFPLMDELDLNDFQDRSFSPTARWLKEQSGVTITTIRQLP</sequence>
<name>A0A1H9FLT6_9PSED</name>
<dbReference type="Proteomes" id="UP001209279">
    <property type="component" value="Chromosome"/>
</dbReference>
<proteinExistence type="predicted"/>
<evidence type="ECO:0000313" key="4">
    <source>
        <dbReference type="Proteomes" id="UP000199221"/>
    </source>
</evidence>
<dbReference type="GeneID" id="93676781"/>
<reference evidence="3" key="2">
    <citation type="submission" date="2021-08" db="EMBL/GenBank/DDBJ databases">
        <authorList>
            <person name="Yaryura P.M."/>
            <person name="Bianco M.I."/>
            <person name="Morais C."/>
            <person name="Setubal J.C."/>
        </authorList>
    </citation>
    <scope>NUCLEOTIDE SEQUENCE</scope>
    <source>
        <strain evidence="3">AP1</strain>
    </source>
</reference>
<accession>A0A1H9FLT6</accession>
<reference evidence="2 4" key="1">
    <citation type="submission" date="2016-10" db="EMBL/GenBank/DDBJ databases">
        <authorList>
            <person name="de Groot N.N."/>
        </authorList>
    </citation>
    <scope>NUCLEOTIDE SEQUENCE [LARGE SCALE GENOMIC DNA]</scope>
    <source>
        <strain evidence="2 4">LMG 27941</strain>
    </source>
</reference>
<evidence type="ECO:0000313" key="3">
    <source>
        <dbReference type="EMBL" id="UXZ44282.1"/>
    </source>
</evidence>
<dbReference type="KEGG" id="pmos:O165_002900"/>
<dbReference type="AlphaFoldDB" id="A0A1H9FLT6"/>
<dbReference type="Proteomes" id="UP001329505">
    <property type="component" value="Unassembled WGS sequence"/>
</dbReference>
<evidence type="ECO:0000313" key="2">
    <source>
        <dbReference type="EMBL" id="SEQ38795.1"/>
    </source>
</evidence>
<dbReference type="RefSeq" id="WP_023629732.1">
    <property type="nucleotide sequence ID" value="NZ_CATKPM010000010.1"/>
</dbReference>
<protein>
    <submittedName>
        <fullName evidence="2">Uncharacterized protein</fullName>
    </submittedName>
</protein>
<evidence type="ECO:0000313" key="1">
    <source>
        <dbReference type="EMBL" id="MEE1881869.1"/>
    </source>
</evidence>
<dbReference type="Proteomes" id="UP000199221">
    <property type="component" value="Unassembled WGS sequence"/>
</dbReference>